<dbReference type="EMBL" id="FOBV01000001">
    <property type="protein sequence ID" value="SEM16441.1"/>
    <property type="molecule type" value="Genomic_DNA"/>
</dbReference>
<evidence type="ECO:0000313" key="9">
    <source>
        <dbReference type="Proteomes" id="UP000199450"/>
    </source>
</evidence>
<protein>
    <recommendedName>
        <fullName evidence="7">Translocation and assembly module TamB C-terminal domain-containing protein</fullName>
    </recommendedName>
</protein>
<sequence>MKLKINKRKLLRRFIITIISILVFITLLILSLRLPAVQNFVKDKLVVYLEKKIKTKVSLERVYIGFPNSLVMENLYLKGQNIDTLLAVKKLDVGLNMLKLINSTADITSVDLEGARANVVRKPDGTFNFDYIIDAFATTDKEESPSKPFIISLDKINLKDIGVTFNDQQSRNDIKLYFKSFDTRVKTFDLQNNKYAVNDINLDGLKLKLKQDLVEEVSKKVEKKVDSLNNKKPMQIGLRGIKLTNFDIDYDDDNTKTFAKVLFKELSTKVNKLDLENNAYNVDNVFLSGANINANLYLPTKNADPKADHNNEDSKTTDQEKALSLLLGKLVLNDVKVAYNNTAIAPTRQGMDFNHLNFSKLNVEVKDFKMQNNTFAGSVNSAEIQEARGLDIREFNTDFVYNEKEAYLKDLYLETSRTVLRDEVVLNYNSIEQLSSNLGAVKISANIKDSKVGFADILNLAPDLRNTAPFNKYPNAILNVNANVKGNVNDLLINNLKVSGLDQLRVAASGRVKNATNPNNLYYDLKIAELSSSARTIYNLVPKNTIPNNISLPSNMSIKGTAKGTTKVVDANLNLYSTSGNAAVVAKVDMRRKNRELYDVKANLQGLQIGRIIKNKDIGPISAQIYAKGESFDFKNANADLRGHVASAVYKGYRYQNMNLTGKIRRGAYNIILNSKDPNANMQLTASGVYNEKNPTVKVNGNILKLDLNKLGFYKDQMILAGKIDGDFTNLDPDHLNGYLNLKDFAFSDTKEIYPIQEINLKASSTADSTNIIFNSQIADVELKGKYRLTQIFGALSQTINQYYQFQKPAKNEKIEAGQFFTFNAKIKNDDLIRKFVPDLKSFETINLTGNYNADSQKIEIDGQIPQLLYGENSIENATLKVTNENQALQYNLNVAALKSSSFALNKVNIGGDVANNIINYNITTKDAKDETQFLIAGNAKSLNDITEISLNPDGLKLNYTNWTVAEGNKIQISSKGIVADNFRLSNSGSEILLQSETQSPNAPLNVSLKDFKIETITELIKKDTLLARGTINGTAQLRDLTKNMTFTSDLNITNLIVYENPIGNLAVKVNNTSPKILNADIALSGNNNDVKILGDYNTSSSTFDLNMAINQLQMKSVQGFSMNAVTNTEGYLSGNLKITGTTSQPNILGKIKFNNVGLEIAKTGSDFRKLNDEIDFTSRGIEFNNFKINDKDGNSLNIDGQVLTQTYRDFAFNLDLNAKDFKVVNSEKSNDAIMYGILSIDAALHIKGNLDLPKVDGRLSVADDTDFTFVLPQSSPTLQEREGIVEFIDQDQVALNKTIKADSLNSQTRIKGMDVNVNIELSKEAKLSLLIDKANGDFVKLQGEAELTGGIDPSGKTTLVGVYEVESGSYEMSVSVLKRKFDIQKGSTITWTGEPTTATLDITAVYKTEAAPIDLVEQQISGESAATLNQFKQRIPFNTLLKMKGELLKPVITFDITTDEKNNAVSSNVTDIVDQKLSQLRTQESEMNKQVFALLLLNRFIGENPFESGAGLSGEMMARQSVSKILSQQLNNLASDLIKGVDLNFDLESSEDYSSGAKNTRTDLNVDISKKLLNDRLKVSVGSNFGLEGEARQNENMTNIAGDVTVDYSLSKDGRYMLRAYRKNEYQVALQGQIVETGLGFIITLDYDKFRDIFQRSRNKKQREERKNKQNQAVEFK</sequence>
<name>A0A1H7W4M7_9FLAO</name>
<dbReference type="GO" id="GO:0005886">
    <property type="term" value="C:plasma membrane"/>
    <property type="evidence" value="ECO:0007669"/>
    <property type="project" value="InterPro"/>
</dbReference>
<keyword evidence="4 6" id="KW-0472">Membrane</keyword>
<dbReference type="InterPro" id="IPR007452">
    <property type="entry name" value="TamB_C"/>
</dbReference>
<gene>
    <name evidence="8" type="ORF">SAMN05421856_101488</name>
</gene>
<dbReference type="Pfam" id="PF05359">
    <property type="entry name" value="DUF748"/>
    <property type="match status" value="1"/>
</dbReference>
<organism evidence="8 9">
    <name type="scientific">Chryseobacterium taichungense</name>
    <dbReference type="NCBI Taxonomy" id="295069"/>
    <lineage>
        <taxon>Bacteria</taxon>
        <taxon>Pseudomonadati</taxon>
        <taxon>Bacteroidota</taxon>
        <taxon>Flavobacteriia</taxon>
        <taxon>Flavobacteriales</taxon>
        <taxon>Weeksellaceae</taxon>
        <taxon>Chryseobacterium group</taxon>
        <taxon>Chryseobacterium</taxon>
    </lineage>
</organism>
<dbReference type="Proteomes" id="UP000199450">
    <property type="component" value="Unassembled WGS sequence"/>
</dbReference>
<keyword evidence="2 6" id="KW-0812">Transmembrane</keyword>
<evidence type="ECO:0000256" key="3">
    <source>
        <dbReference type="ARBA" id="ARBA00022989"/>
    </source>
</evidence>
<evidence type="ECO:0000313" key="8">
    <source>
        <dbReference type="EMBL" id="SEM16441.1"/>
    </source>
</evidence>
<evidence type="ECO:0000256" key="4">
    <source>
        <dbReference type="ARBA" id="ARBA00023136"/>
    </source>
</evidence>
<proteinExistence type="predicted"/>
<feature type="region of interest" description="Disordered" evidence="5">
    <location>
        <begin position="1659"/>
        <end position="1678"/>
    </location>
</feature>
<comment type="subcellular location">
    <subcellularLocation>
        <location evidence="1">Membrane</location>
        <topology evidence="1">Single-pass membrane protein</topology>
    </subcellularLocation>
</comment>
<feature type="compositionally biased region" description="Basic and acidic residues" evidence="5">
    <location>
        <begin position="303"/>
        <end position="317"/>
    </location>
</feature>
<feature type="domain" description="Translocation and assembly module TamB C-terminal" evidence="7">
    <location>
        <begin position="1187"/>
        <end position="1631"/>
    </location>
</feature>
<dbReference type="PANTHER" id="PTHR36985">
    <property type="entry name" value="TRANSLOCATION AND ASSEMBLY MODULE SUBUNIT TAMB"/>
    <property type="match status" value="1"/>
</dbReference>
<dbReference type="RefSeq" id="WP_089998234.1">
    <property type="nucleotide sequence ID" value="NZ_FOBV01000001.1"/>
</dbReference>
<evidence type="ECO:0000256" key="5">
    <source>
        <dbReference type="SAM" id="MobiDB-lite"/>
    </source>
</evidence>
<keyword evidence="3 6" id="KW-1133">Transmembrane helix</keyword>
<dbReference type="GO" id="GO:0009306">
    <property type="term" value="P:protein secretion"/>
    <property type="evidence" value="ECO:0007669"/>
    <property type="project" value="InterPro"/>
</dbReference>
<dbReference type="PANTHER" id="PTHR36985:SF1">
    <property type="entry name" value="TRANSLOCATION AND ASSEMBLY MODULE SUBUNIT TAMB"/>
    <property type="match status" value="1"/>
</dbReference>
<dbReference type="STRING" id="295069.SAMN05421856_101488"/>
<dbReference type="OrthoDB" id="9811276at2"/>
<evidence type="ECO:0000256" key="1">
    <source>
        <dbReference type="ARBA" id="ARBA00004167"/>
    </source>
</evidence>
<feature type="transmembrane region" description="Helical" evidence="6">
    <location>
        <begin position="12"/>
        <end position="32"/>
    </location>
</feature>
<keyword evidence="9" id="KW-1185">Reference proteome</keyword>
<dbReference type="InterPro" id="IPR008023">
    <property type="entry name" value="DUF748"/>
</dbReference>
<evidence type="ECO:0000256" key="6">
    <source>
        <dbReference type="SAM" id="Phobius"/>
    </source>
</evidence>
<evidence type="ECO:0000259" key="7">
    <source>
        <dbReference type="Pfam" id="PF04357"/>
    </source>
</evidence>
<evidence type="ECO:0000256" key="2">
    <source>
        <dbReference type="ARBA" id="ARBA00022692"/>
    </source>
</evidence>
<reference evidence="9" key="1">
    <citation type="submission" date="2016-10" db="EMBL/GenBank/DDBJ databases">
        <authorList>
            <person name="Varghese N."/>
            <person name="Submissions S."/>
        </authorList>
    </citation>
    <scope>NUCLEOTIDE SEQUENCE [LARGE SCALE GENOMIC DNA]</scope>
    <source>
        <strain evidence="9">DSM 17453</strain>
    </source>
</reference>
<feature type="region of interest" description="Disordered" evidence="5">
    <location>
        <begin position="298"/>
        <end position="317"/>
    </location>
</feature>
<accession>A0A1H7W4M7</accession>
<dbReference type="Pfam" id="PF04357">
    <property type="entry name" value="TamB"/>
    <property type="match status" value="1"/>
</dbReference>